<organism evidence="2 3">
    <name type="scientific">Stemphylium lycopersici</name>
    <name type="common">Tomato gray leaf spot disease fungus</name>
    <name type="synonym">Thyrospora lycopersici</name>
    <dbReference type="NCBI Taxonomy" id="183478"/>
    <lineage>
        <taxon>Eukaryota</taxon>
        <taxon>Fungi</taxon>
        <taxon>Dikarya</taxon>
        <taxon>Ascomycota</taxon>
        <taxon>Pezizomycotina</taxon>
        <taxon>Dothideomycetes</taxon>
        <taxon>Pleosporomycetidae</taxon>
        <taxon>Pleosporales</taxon>
        <taxon>Pleosporineae</taxon>
        <taxon>Pleosporaceae</taxon>
        <taxon>Stemphylium</taxon>
    </lineage>
</organism>
<evidence type="ECO:0000259" key="1">
    <source>
        <dbReference type="Pfam" id="PF07985"/>
    </source>
</evidence>
<dbReference type="InterPro" id="IPR012942">
    <property type="entry name" value="SRR1-like"/>
</dbReference>
<feature type="domain" description="SRR1-like" evidence="1">
    <location>
        <begin position="182"/>
        <end position="306"/>
    </location>
</feature>
<evidence type="ECO:0000313" key="2">
    <source>
        <dbReference type="EMBL" id="RAR14540.1"/>
    </source>
</evidence>
<comment type="caution">
    <text evidence="2">The sequence shown here is derived from an EMBL/GenBank/DDBJ whole genome shotgun (WGS) entry which is preliminary data.</text>
</comment>
<protein>
    <recommendedName>
        <fullName evidence="1">SRR1-like domain-containing protein</fullName>
    </recommendedName>
</protein>
<dbReference type="Proteomes" id="UP000249619">
    <property type="component" value="Unassembled WGS sequence"/>
</dbReference>
<evidence type="ECO:0000313" key="3">
    <source>
        <dbReference type="Proteomes" id="UP000249619"/>
    </source>
</evidence>
<accession>A0A364NBD1</accession>
<dbReference type="EMBL" id="QGDH01000021">
    <property type="protein sequence ID" value="RAR14540.1"/>
    <property type="molecule type" value="Genomic_DNA"/>
</dbReference>
<sequence>MTMSTSIMSHKHAYESYPEDSVVELNPILDAEAQYGPVFRRELFNAAYAVWQSLQDHSRQDEKSSEITVLNVYGREVQMVVPRDGEEFGLDGVRLVLTPSWGYNHLQSLGKTYGQIKTSPGESLDLPLCPYMIGARRTRPESESSCFEMSTIKDNEGAWRQLWESSEICHRLTAFIEEHAGKTMRNVDQIVCFGLGCLTAKDRYIQHLSARHIANIFARSQPGPTPPVFAQDPIYCTAGISYITAPAPFNFTILDDPEGFRALTGNTFVLSFHPDVPVRQIVMGLTHDTNGPAGMFCNSIQSEGLECDGKRSDSSGGAMVSPYLTCESSPSVWKYKQSSVFLEFETPEKDQWFGNLHEQGVEDIPVILHLDHVLIPSPATQYKRTNYNGTLEIQAPDQPSLFRSSYLLQPPVFSHLTLIAPIVF</sequence>
<reference evidence="3" key="1">
    <citation type="submission" date="2018-05" db="EMBL/GenBank/DDBJ databases">
        <title>Draft genome sequence of Stemphylium lycopersici strain CIDEFI 213.</title>
        <authorList>
            <person name="Medina R."/>
            <person name="Franco M.E.E."/>
            <person name="Lucentini C.G."/>
            <person name="Saparrat M.C.N."/>
            <person name="Balatti P.A."/>
        </authorList>
    </citation>
    <scope>NUCLEOTIDE SEQUENCE [LARGE SCALE GENOMIC DNA]</scope>
    <source>
        <strain evidence="3">CIDEFI 213</strain>
    </source>
</reference>
<dbReference type="AlphaFoldDB" id="A0A364NBD1"/>
<proteinExistence type="predicted"/>
<gene>
    <name evidence="2" type="ORF">DDE83_002113</name>
</gene>
<name>A0A364NBD1_STELY</name>
<dbReference type="PANTHER" id="PTHR42080">
    <property type="entry name" value="SRR1 DOMAIN-CONTAINING PROTEIN"/>
    <property type="match status" value="1"/>
</dbReference>
<keyword evidence="3" id="KW-1185">Reference proteome</keyword>
<dbReference type="Pfam" id="PF07985">
    <property type="entry name" value="SRR1"/>
    <property type="match status" value="1"/>
</dbReference>
<dbReference type="PANTHER" id="PTHR42080:SF1">
    <property type="entry name" value="SRR1-LIKE DOMAIN-CONTAINING PROTEIN"/>
    <property type="match status" value="1"/>
</dbReference>